<keyword evidence="5" id="KW-0408">Iron</keyword>
<dbReference type="PRINTS" id="PR00463">
    <property type="entry name" value="EP450I"/>
</dbReference>
<keyword evidence="5" id="KW-0349">Heme</keyword>
<evidence type="ECO:0000256" key="5">
    <source>
        <dbReference type="PIRSR" id="PIRSR602401-1"/>
    </source>
</evidence>
<dbReference type="KEGG" id="aplc:110986657"/>
<keyword evidence="3 5" id="KW-0479">Metal-binding</keyword>
<proteinExistence type="inferred from homology"/>
<dbReference type="GO" id="GO:0004497">
    <property type="term" value="F:monooxygenase activity"/>
    <property type="evidence" value="ECO:0007669"/>
    <property type="project" value="InterPro"/>
</dbReference>
<dbReference type="OrthoDB" id="1470350at2759"/>
<name>A0A8B7ZHB8_ACAPL</name>
<comment type="subcellular location">
    <subcellularLocation>
        <location evidence="1">Endomembrane system</location>
    </subcellularLocation>
</comment>
<dbReference type="RefSeq" id="XP_022104397.1">
    <property type="nucleotide sequence ID" value="XM_022248705.1"/>
</dbReference>
<dbReference type="Pfam" id="PF00067">
    <property type="entry name" value="p450"/>
    <property type="match status" value="1"/>
</dbReference>
<dbReference type="GO" id="GO:0005506">
    <property type="term" value="F:iron ion binding"/>
    <property type="evidence" value="ECO:0007669"/>
    <property type="project" value="InterPro"/>
</dbReference>
<dbReference type="InterPro" id="IPR036396">
    <property type="entry name" value="Cyt_P450_sf"/>
</dbReference>
<dbReference type="InterPro" id="IPR050196">
    <property type="entry name" value="Cytochrome_P450_Monoox"/>
</dbReference>
<comment type="similarity">
    <text evidence="2">Belongs to the cytochrome P450 family.</text>
</comment>
<dbReference type="SUPFAM" id="SSF48264">
    <property type="entry name" value="Cytochrome P450"/>
    <property type="match status" value="1"/>
</dbReference>
<dbReference type="Gene3D" id="1.10.630.10">
    <property type="entry name" value="Cytochrome P450"/>
    <property type="match status" value="1"/>
</dbReference>
<dbReference type="PANTHER" id="PTHR24291">
    <property type="entry name" value="CYTOCHROME P450 FAMILY 4"/>
    <property type="match status" value="1"/>
</dbReference>
<evidence type="ECO:0000256" key="6">
    <source>
        <dbReference type="SAM" id="Phobius"/>
    </source>
</evidence>
<dbReference type="GO" id="GO:0020037">
    <property type="term" value="F:heme binding"/>
    <property type="evidence" value="ECO:0007669"/>
    <property type="project" value="InterPro"/>
</dbReference>
<keyword evidence="6" id="KW-1133">Transmembrane helix</keyword>
<organism evidence="7 8">
    <name type="scientific">Acanthaster planci</name>
    <name type="common">Crown-of-thorns starfish</name>
    <dbReference type="NCBI Taxonomy" id="133434"/>
    <lineage>
        <taxon>Eukaryota</taxon>
        <taxon>Metazoa</taxon>
        <taxon>Echinodermata</taxon>
        <taxon>Eleutherozoa</taxon>
        <taxon>Asterozoa</taxon>
        <taxon>Asteroidea</taxon>
        <taxon>Valvatacea</taxon>
        <taxon>Valvatida</taxon>
        <taxon>Acanthasteridae</taxon>
        <taxon>Acanthaster</taxon>
    </lineage>
</organism>
<comment type="cofactor">
    <cofactor evidence="5">
        <name>heme</name>
        <dbReference type="ChEBI" id="CHEBI:30413"/>
    </cofactor>
</comment>
<dbReference type="AlphaFoldDB" id="A0A8B7ZHB8"/>
<dbReference type="CDD" id="cd20659">
    <property type="entry name" value="CYP4B_4F-like"/>
    <property type="match status" value="1"/>
</dbReference>
<sequence length="559" mass="63584">MCGTTVRPLPQTGFHQSGPRTFLTFLCALLGRTKAHADQCCVETADFCMTMAFSESLVSLCATVATLCITSSIVALVVLFIQKWKVEKKLAAFPSDPERHWLFGSLSKFTGDEKEFEWKREVVKKCVTASVSWAGPITPIISVYHPDTVKAVLSTGEPKAEFTYSFIRPWIGDGLLVSAGKKWARNRRLLTPGFHFDILKPYVDIFQQSGNILVEKWKAACGGKKTSMEMFSNMSLLTLDSLLRCIFSVETNCQTVENHPYIKGIYDISILAMERFHSLPFHIDTIFEWSPSGRRFRKACNTVHNYSRDIIQKRKNALKEEAAKGQTRHRKYIDFLDILLCAKDSDGQGLTDQEIYDEVDTFMFEGHDTTASGLSWFLYDMARLPEFQQKCQEEIDDLLVDREDDRLEWDDLSSMPYLTKCLKESLRVHSPVPKIMRTLTRPLTFPDGRTLPKGTTITIVISDLHNNPHVWDDPETFDPERFSPERAKNIPPFAYVPFAAGPRNCIGQHFAMNELKIISATVLHNFHLSVDETIPVQRINALVLRGRNGIHLQVTPRHP</sequence>
<dbReference type="InterPro" id="IPR002401">
    <property type="entry name" value="Cyt_P450_E_grp-I"/>
</dbReference>
<evidence type="ECO:0000313" key="8">
    <source>
        <dbReference type="RefSeq" id="XP_022104397.1"/>
    </source>
</evidence>
<evidence type="ECO:0000256" key="3">
    <source>
        <dbReference type="ARBA" id="ARBA00022723"/>
    </source>
</evidence>
<keyword evidence="4 6" id="KW-0472">Membrane</keyword>
<evidence type="ECO:0000256" key="4">
    <source>
        <dbReference type="ARBA" id="ARBA00023136"/>
    </source>
</evidence>
<accession>A0A8B7ZHB8</accession>
<protein>
    <submittedName>
        <fullName evidence="8">Cytochrome P450 4F4-like isoform X1</fullName>
    </submittedName>
</protein>
<evidence type="ECO:0000313" key="7">
    <source>
        <dbReference type="Proteomes" id="UP000694845"/>
    </source>
</evidence>
<dbReference type="InterPro" id="IPR001128">
    <property type="entry name" value="Cyt_P450"/>
</dbReference>
<dbReference type="FunFam" id="1.10.630.10:FF:000005">
    <property type="entry name" value="cytochrome P450 4F22 isoform X2"/>
    <property type="match status" value="1"/>
</dbReference>
<dbReference type="GO" id="GO:0016705">
    <property type="term" value="F:oxidoreductase activity, acting on paired donors, with incorporation or reduction of molecular oxygen"/>
    <property type="evidence" value="ECO:0007669"/>
    <property type="project" value="InterPro"/>
</dbReference>
<keyword evidence="6" id="KW-0812">Transmembrane</keyword>
<dbReference type="Proteomes" id="UP000694845">
    <property type="component" value="Unplaced"/>
</dbReference>
<dbReference type="PANTHER" id="PTHR24291:SF201">
    <property type="entry name" value="CYTOCHROME P450, FAMILY 4, SUBFAMILY B, POLYPEPTIDE 7"/>
    <property type="match status" value="1"/>
</dbReference>
<reference evidence="8" key="1">
    <citation type="submission" date="2025-08" db="UniProtKB">
        <authorList>
            <consortium name="RefSeq"/>
        </authorList>
    </citation>
    <scope>IDENTIFICATION</scope>
</reference>
<evidence type="ECO:0000256" key="2">
    <source>
        <dbReference type="ARBA" id="ARBA00010617"/>
    </source>
</evidence>
<keyword evidence="7" id="KW-1185">Reference proteome</keyword>
<dbReference type="GeneID" id="110986657"/>
<feature type="binding site" description="axial binding residue" evidence="5">
    <location>
        <position position="505"/>
    </location>
    <ligand>
        <name>heme</name>
        <dbReference type="ChEBI" id="CHEBI:30413"/>
    </ligand>
    <ligandPart>
        <name>Fe</name>
        <dbReference type="ChEBI" id="CHEBI:18248"/>
    </ligandPart>
</feature>
<evidence type="ECO:0000256" key="1">
    <source>
        <dbReference type="ARBA" id="ARBA00004308"/>
    </source>
</evidence>
<dbReference type="GO" id="GO:0012505">
    <property type="term" value="C:endomembrane system"/>
    <property type="evidence" value="ECO:0007669"/>
    <property type="project" value="UniProtKB-SubCell"/>
</dbReference>
<feature type="transmembrane region" description="Helical" evidence="6">
    <location>
        <begin position="57"/>
        <end position="81"/>
    </location>
</feature>
<gene>
    <name evidence="8" type="primary">LOC110986657</name>
</gene>
<dbReference type="PRINTS" id="PR00385">
    <property type="entry name" value="P450"/>
</dbReference>